<dbReference type="Proteomes" id="UP000095038">
    <property type="component" value="Unassembled WGS sequence"/>
</dbReference>
<evidence type="ECO:0000256" key="1">
    <source>
        <dbReference type="ARBA" id="ARBA00007913"/>
    </source>
</evidence>
<dbReference type="GO" id="GO:0003678">
    <property type="term" value="F:DNA helicase activity"/>
    <property type="evidence" value="ECO:0007669"/>
    <property type="project" value="UniProtKB-ARBA"/>
</dbReference>
<evidence type="ECO:0000256" key="2">
    <source>
        <dbReference type="ARBA" id="ARBA00022741"/>
    </source>
</evidence>
<evidence type="ECO:0000256" key="3">
    <source>
        <dbReference type="ARBA" id="ARBA00022801"/>
    </source>
</evidence>
<dbReference type="PANTHER" id="PTHR10887">
    <property type="entry name" value="DNA2/NAM7 HELICASE FAMILY"/>
    <property type="match status" value="1"/>
</dbReference>
<dbReference type="InterPro" id="IPR041677">
    <property type="entry name" value="DNA2/NAM7_AAA_11"/>
</dbReference>
<dbReference type="InterPro" id="IPR047187">
    <property type="entry name" value="SF1_C_Upf1"/>
</dbReference>
<dbReference type="Gene3D" id="3.40.50.300">
    <property type="entry name" value="P-loop containing nucleotide triphosphate hydrolases"/>
    <property type="match status" value="2"/>
</dbReference>
<dbReference type="InParanoid" id="A0A1D2VMJ1"/>
<feature type="domain" description="AAA+ ATPase" evidence="6">
    <location>
        <begin position="79"/>
        <end position="326"/>
    </location>
</feature>
<dbReference type="RefSeq" id="XP_020049138.1">
    <property type="nucleotide sequence ID" value="XM_020190292.1"/>
</dbReference>
<dbReference type="SMART" id="SM00382">
    <property type="entry name" value="AAA"/>
    <property type="match status" value="1"/>
</dbReference>
<dbReference type="Pfam" id="PF13087">
    <property type="entry name" value="AAA_12"/>
    <property type="match status" value="1"/>
</dbReference>
<dbReference type="CDD" id="cd18808">
    <property type="entry name" value="SF1_C_Upf1"/>
    <property type="match status" value="1"/>
</dbReference>
<sequence length="541" mass="62009">MLLGLYVVRVPFNWKLLTLSVPESRILSSMSIINYKKSFQSLLLGKERIQEKKFNNKLNYSDNSRLNESQKRSIQSVLNNDITFLQGPPGTGKTSTIYEIILQLIDQFHTFPILVVAASNIAIDNIAEKLMKTHQDKIIRVVSESKEKDYPLSHPLGPVVLHHKIQMMLSVGAKEVTGKLRSGKIDLISETQYKKYKMEVFDVGTRLMSQYQIMLTTTVTAGGKYFKMLKEAPVMIMDEATQSSEAATLIPLSMQNLKKAVFVGDQKQLSSFSNNPHLQKSLFERVIMSGLYENSHMLNRQYRMHPFISEFPRNRFYDRMLEDGISIEERKLENIEKPLVFWDTGISRKYFESRKRKESIFGEEQGYSFQNTGESELIISVLMHLIFSKNIAKEKIGIITPYSAQRELITEIITRNEILNPEGEDVIVDIDCDDLFDDARPATMNIISGITIASVDAFQGKEKDFIIFSCVRSNREGMIGFSKDERRLNVALTRARYGLILVGNSECLSRGSKLWKNYITSLKEQDFVFKVKSTQASFDFY</sequence>
<keyword evidence="8" id="KW-1185">Reference proteome</keyword>
<dbReference type="FunFam" id="3.40.50.300:FF:000326">
    <property type="entry name" value="P-loop containing nucleoside triphosphate hydrolase"/>
    <property type="match status" value="1"/>
</dbReference>
<keyword evidence="4" id="KW-0347">Helicase</keyword>
<dbReference type="OrthoDB" id="6513042at2759"/>
<dbReference type="GO" id="GO:0003724">
    <property type="term" value="F:RNA helicase activity"/>
    <property type="evidence" value="ECO:0007669"/>
    <property type="project" value="TreeGrafter"/>
</dbReference>
<name>A0A1D2VMJ1_9ASCO</name>
<evidence type="ECO:0000256" key="4">
    <source>
        <dbReference type="ARBA" id="ARBA00022806"/>
    </source>
</evidence>
<dbReference type="EMBL" id="KV454476">
    <property type="protein sequence ID" value="ODV62831.1"/>
    <property type="molecule type" value="Genomic_DNA"/>
</dbReference>
<dbReference type="InterPro" id="IPR027417">
    <property type="entry name" value="P-loop_NTPase"/>
</dbReference>
<dbReference type="GO" id="GO:0005737">
    <property type="term" value="C:cytoplasm"/>
    <property type="evidence" value="ECO:0007669"/>
    <property type="project" value="TreeGrafter"/>
</dbReference>
<dbReference type="STRING" id="1344418.A0A1D2VMJ1"/>
<dbReference type="SUPFAM" id="SSF52540">
    <property type="entry name" value="P-loop containing nucleoside triphosphate hydrolases"/>
    <property type="match status" value="1"/>
</dbReference>
<dbReference type="InterPro" id="IPR041679">
    <property type="entry name" value="DNA2/NAM7-like_C"/>
</dbReference>
<evidence type="ECO:0000313" key="8">
    <source>
        <dbReference type="Proteomes" id="UP000095038"/>
    </source>
</evidence>
<dbReference type="InterPro" id="IPR003593">
    <property type="entry name" value="AAA+_ATPase"/>
</dbReference>
<gene>
    <name evidence="7" type="ORF">ASCRUDRAFT_31689</name>
</gene>
<dbReference type="GO" id="GO:0016787">
    <property type="term" value="F:hydrolase activity"/>
    <property type="evidence" value="ECO:0007669"/>
    <property type="project" value="UniProtKB-KW"/>
</dbReference>
<proteinExistence type="inferred from homology"/>
<accession>A0A1D2VMJ1</accession>
<evidence type="ECO:0000259" key="6">
    <source>
        <dbReference type="SMART" id="SM00382"/>
    </source>
</evidence>
<comment type="similarity">
    <text evidence="1">Belongs to the DNA2/NAM7 helicase family.</text>
</comment>
<reference evidence="8" key="1">
    <citation type="submission" date="2016-05" db="EMBL/GenBank/DDBJ databases">
        <title>Comparative genomics of biotechnologically important yeasts.</title>
        <authorList>
            <consortium name="DOE Joint Genome Institute"/>
            <person name="Riley R."/>
            <person name="Haridas S."/>
            <person name="Wolfe K.H."/>
            <person name="Lopes M.R."/>
            <person name="Hittinger C.T."/>
            <person name="Goker M."/>
            <person name="Salamov A."/>
            <person name="Wisecaver J."/>
            <person name="Long T.M."/>
            <person name="Aerts A.L."/>
            <person name="Barry K."/>
            <person name="Choi C."/>
            <person name="Clum A."/>
            <person name="Coughlan A.Y."/>
            <person name="Deshpande S."/>
            <person name="Douglass A.P."/>
            <person name="Hanson S.J."/>
            <person name="Klenk H.-P."/>
            <person name="Labutti K."/>
            <person name="Lapidus A."/>
            <person name="Lindquist E."/>
            <person name="Lipzen A."/>
            <person name="Meier-Kolthoff J.P."/>
            <person name="Ohm R.A."/>
            <person name="Otillar R.P."/>
            <person name="Pangilinan J."/>
            <person name="Peng Y."/>
            <person name="Rokas A."/>
            <person name="Rosa C.A."/>
            <person name="Scheuner C."/>
            <person name="Sibirny A.A."/>
            <person name="Slot J.C."/>
            <person name="Stielow J.B."/>
            <person name="Sun H."/>
            <person name="Kurtzman C.P."/>
            <person name="Blackwell M."/>
            <person name="Grigoriev I.V."/>
            <person name="Jeffries T.W."/>
        </authorList>
    </citation>
    <scope>NUCLEOTIDE SEQUENCE [LARGE SCALE GENOMIC DNA]</scope>
    <source>
        <strain evidence="8">DSM 1968</strain>
    </source>
</reference>
<dbReference type="Pfam" id="PF13086">
    <property type="entry name" value="AAA_11"/>
    <property type="match status" value="2"/>
</dbReference>
<dbReference type="GO" id="GO:0005694">
    <property type="term" value="C:chromosome"/>
    <property type="evidence" value="ECO:0007669"/>
    <property type="project" value="UniProtKB-ARBA"/>
</dbReference>
<organism evidence="7 8">
    <name type="scientific">Ascoidea rubescens DSM 1968</name>
    <dbReference type="NCBI Taxonomy" id="1344418"/>
    <lineage>
        <taxon>Eukaryota</taxon>
        <taxon>Fungi</taxon>
        <taxon>Dikarya</taxon>
        <taxon>Ascomycota</taxon>
        <taxon>Saccharomycotina</taxon>
        <taxon>Saccharomycetes</taxon>
        <taxon>Ascoideaceae</taxon>
        <taxon>Ascoidea</taxon>
    </lineage>
</organism>
<keyword evidence="5" id="KW-0067">ATP-binding</keyword>
<dbReference type="GO" id="GO:0005524">
    <property type="term" value="F:ATP binding"/>
    <property type="evidence" value="ECO:0007669"/>
    <property type="project" value="UniProtKB-KW"/>
</dbReference>
<evidence type="ECO:0000313" key="7">
    <source>
        <dbReference type="EMBL" id="ODV62831.1"/>
    </source>
</evidence>
<dbReference type="AlphaFoldDB" id="A0A1D2VMJ1"/>
<evidence type="ECO:0000256" key="5">
    <source>
        <dbReference type="ARBA" id="ARBA00022840"/>
    </source>
</evidence>
<dbReference type="PANTHER" id="PTHR10887:SF317">
    <property type="entry name" value="ATP-DEPENDENT RNA HELICASE ECM32-RELATED"/>
    <property type="match status" value="1"/>
</dbReference>
<dbReference type="GeneID" id="30963928"/>
<dbReference type="GO" id="GO:0000184">
    <property type="term" value="P:nuclear-transcribed mRNA catabolic process, nonsense-mediated decay"/>
    <property type="evidence" value="ECO:0007669"/>
    <property type="project" value="TreeGrafter"/>
</dbReference>
<dbReference type="InterPro" id="IPR045055">
    <property type="entry name" value="DNA2/NAM7-like"/>
</dbReference>
<keyword evidence="3 7" id="KW-0378">Hydrolase</keyword>
<keyword evidence="2" id="KW-0547">Nucleotide-binding</keyword>
<protein>
    <submittedName>
        <fullName evidence="7">p-loop containing nucleoside triphosphate hydrolase protein</fullName>
    </submittedName>
</protein>